<dbReference type="KEGG" id="soy:115887789"/>
<gene>
    <name evidence="3" type="primary">LOC115887789</name>
</gene>
<name>A0A6J2YIP9_SITOR</name>
<dbReference type="Gene3D" id="3.30.420.10">
    <property type="entry name" value="Ribonuclease H-like superfamily/Ribonuclease H"/>
    <property type="match status" value="1"/>
</dbReference>
<keyword evidence="2" id="KW-1185">Reference proteome</keyword>
<dbReference type="InterPro" id="IPR001584">
    <property type="entry name" value="Integrase_cat-core"/>
</dbReference>
<dbReference type="GeneID" id="115887789"/>
<dbReference type="AlphaFoldDB" id="A0A6J2YIP9"/>
<organism evidence="2 3">
    <name type="scientific">Sitophilus oryzae</name>
    <name type="common">Rice weevil</name>
    <name type="synonym">Curculio oryzae</name>
    <dbReference type="NCBI Taxonomy" id="7048"/>
    <lineage>
        <taxon>Eukaryota</taxon>
        <taxon>Metazoa</taxon>
        <taxon>Ecdysozoa</taxon>
        <taxon>Arthropoda</taxon>
        <taxon>Hexapoda</taxon>
        <taxon>Insecta</taxon>
        <taxon>Pterygota</taxon>
        <taxon>Neoptera</taxon>
        <taxon>Endopterygota</taxon>
        <taxon>Coleoptera</taxon>
        <taxon>Polyphaga</taxon>
        <taxon>Cucujiformia</taxon>
        <taxon>Curculionidae</taxon>
        <taxon>Dryophthorinae</taxon>
        <taxon>Sitophilus</taxon>
    </lineage>
</organism>
<dbReference type="PANTHER" id="PTHR47331">
    <property type="entry name" value="PHD-TYPE DOMAIN-CONTAINING PROTEIN"/>
    <property type="match status" value="1"/>
</dbReference>
<accession>A0A6J2YIP9</accession>
<dbReference type="OrthoDB" id="7788547at2759"/>
<evidence type="ECO:0000313" key="2">
    <source>
        <dbReference type="Proteomes" id="UP000504635"/>
    </source>
</evidence>
<dbReference type="InterPro" id="IPR036397">
    <property type="entry name" value="RNaseH_sf"/>
</dbReference>
<dbReference type="SUPFAM" id="SSF53098">
    <property type="entry name" value="Ribonuclease H-like"/>
    <property type="match status" value="1"/>
</dbReference>
<dbReference type="InterPro" id="IPR012337">
    <property type="entry name" value="RNaseH-like_sf"/>
</dbReference>
<protein>
    <submittedName>
        <fullName evidence="3">Uncharacterized protein LOC115887789</fullName>
    </submittedName>
</protein>
<dbReference type="GO" id="GO:0015074">
    <property type="term" value="P:DNA integration"/>
    <property type="evidence" value="ECO:0007669"/>
    <property type="project" value="InterPro"/>
</dbReference>
<dbReference type="Pfam" id="PF18701">
    <property type="entry name" value="DUF5641"/>
    <property type="match status" value="1"/>
</dbReference>
<sequence length="700" mass="80852">MVEMYGFSDSSEIAYGACIYLASIKNGEKEIKLLTAKSRVAPLKKQTLPRLELLAAHLLAELVYKIKNTLDIEISRTIYFTDSTIVLAWLKTEPCNLKTFVANRVANIIEISNIHDWRHVKSKDNAADIISRGVNPKELSENNMWFFGPQFLRLKNLDSDIQSNFDLEILPELKKNTLSLNVTEQTKFDNNDITVFTIFEKYTSFWKLVRVFGYVRRLKNRCLLKVPISSENLSIQELNETQEMLIRLAQRECFTEEISLLESKNSRNVHKNSKILSLHPFLDSKGILRVGGRLSNANVSYDQQHPIILPCKHKLMDLIILDSHIRNFHAGIQTLLSILRLKYWPVNGKNAIKRIMKFCLICYKVQPKPCEFLMGELPKARVNPSRVFSICSVDYAGPIYVKESTLRKSKLIKTYIAVFVCLSTRAIHIELVFDLSTNSFINALKRFFSRRGKSSQIFSDNGLNFVGANNQFLELYKLINNKQHNLEVDNFLARDSIKWNFIPAKSPHMGGLWESAVKSIKYHLKRTIGDASLTYEETYTVLVSIEACLNSRPLTPLSNDILDFTPLTPAHFIIGDSLRSMPEQTISEERMNRLTRYQRIQVLYTQFWRRWSREYLATLQTRNKWKTDEDQKVKIGSLVVLVEDDISPLRWPMARITELHRGQDNIVRVVSVRLPNGHVTRRSIKKVCVLPLPDEDKLDH</sequence>
<dbReference type="PROSITE" id="PS50994">
    <property type="entry name" value="INTEGRASE"/>
    <property type="match status" value="1"/>
</dbReference>
<dbReference type="GO" id="GO:0003676">
    <property type="term" value="F:nucleic acid binding"/>
    <property type="evidence" value="ECO:0007669"/>
    <property type="project" value="InterPro"/>
</dbReference>
<dbReference type="InterPro" id="IPR008042">
    <property type="entry name" value="Retrotrans_Pao"/>
</dbReference>
<dbReference type="RefSeq" id="XP_030763146.1">
    <property type="nucleotide sequence ID" value="XM_030907286.1"/>
</dbReference>
<evidence type="ECO:0000259" key="1">
    <source>
        <dbReference type="PROSITE" id="PS50994"/>
    </source>
</evidence>
<dbReference type="InParanoid" id="A0A6J2YIP9"/>
<dbReference type="Proteomes" id="UP000504635">
    <property type="component" value="Unplaced"/>
</dbReference>
<dbReference type="InterPro" id="IPR040676">
    <property type="entry name" value="DUF5641"/>
</dbReference>
<dbReference type="Pfam" id="PF05380">
    <property type="entry name" value="Peptidase_A17"/>
    <property type="match status" value="1"/>
</dbReference>
<evidence type="ECO:0000313" key="3">
    <source>
        <dbReference type="RefSeq" id="XP_030763146.1"/>
    </source>
</evidence>
<feature type="domain" description="Integrase catalytic" evidence="1">
    <location>
        <begin position="380"/>
        <end position="577"/>
    </location>
</feature>
<proteinExistence type="predicted"/>
<reference evidence="3" key="1">
    <citation type="submission" date="2025-08" db="UniProtKB">
        <authorList>
            <consortium name="RefSeq"/>
        </authorList>
    </citation>
    <scope>IDENTIFICATION</scope>
    <source>
        <tissue evidence="3">Gonads</tissue>
    </source>
</reference>